<feature type="domain" description="Opacity-associated protein A LysM-like" evidence="3">
    <location>
        <begin position="369"/>
        <end position="448"/>
    </location>
</feature>
<dbReference type="OrthoDB" id="6398769at2"/>
<feature type="compositionally biased region" description="Polar residues" evidence="1">
    <location>
        <begin position="277"/>
        <end position="289"/>
    </location>
</feature>
<proteinExistence type="predicted"/>
<evidence type="ECO:0000256" key="1">
    <source>
        <dbReference type="SAM" id="MobiDB-lite"/>
    </source>
</evidence>
<dbReference type="Proteomes" id="UP000005519">
    <property type="component" value="Unassembled WGS sequence"/>
</dbReference>
<keyword evidence="5" id="KW-1185">Reference proteome</keyword>
<dbReference type="GO" id="GO:0042834">
    <property type="term" value="F:peptidoglycan binding"/>
    <property type="evidence" value="ECO:0007669"/>
    <property type="project" value="InterPro"/>
</dbReference>
<feature type="region of interest" description="Disordered" evidence="1">
    <location>
        <begin position="73"/>
        <end position="93"/>
    </location>
</feature>
<keyword evidence="2" id="KW-0472">Membrane</keyword>
<keyword evidence="2" id="KW-0812">Transmembrane</keyword>
<feature type="compositionally biased region" description="Polar residues" evidence="1">
    <location>
        <begin position="73"/>
        <end position="87"/>
    </location>
</feature>
<dbReference type="NCBIfam" id="NF033909">
    <property type="entry name" value="opacity_OapA"/>
    <property type="match status" value="1"/>
</dbReference>
<dbReference type="AlphaFoldDB" id="C9PQ06"/>
<feature type="transmembrane region" description="Helical" evidence="2">
    <location>
        <begin position="193"/>
        <end position="210"/>
    </location>
</feature>
<feature type="region of interest" description="Disordered" evidence="1">
    <location>
        <begin position="1"/>
        <end position="25"/>
    </location>
</feature>
<dbReference type="HOGENOM" id="CLU_602387_0_0_6"/>
<name>C9PQ06_9PAST</name>
<dbReference type="STRING" id="667128.HMPREF0621_1080"/>
<evidence type="ECO:0000313" key="4">
    <source>
        <dbReference type="EMBL" id="EEX50457.1"/>
    </source>
</evidence>
<feature type="compositionally biased region" description="Low complexity" evidence="1">
    <location>
        <begin position="244"/>
        <end position="269"/>
    </location>
</feature>
<evidence type="ECO:0000256" key="2">
    <source>
        <dbReference type="SAM" id="Phobius"/>
    </source>
</evidence>
<dbReference type="RefSeq" id="WP_005764649.1">
    <property type="nucleotide sequence ID" value="NZ_GG704813.1"/>
</dbReference>
<dbReference type="EMBL" id="ACZR01000011">
    <property type="protein sequence ID" value="EEX50457.1"/>
    <property type="molecule type" value="Genomic_DNA"/>
</dbReference>
<reference evidence="4 5" key="1">
    <citation type="submission" date="2009-10" db="EMBL/GenBank/DDBJ databases">
        <authorList>
            <person name="Muzny D."/>
            <person name="Qin X."/>
            <person name="Deng J."/>
            <person name="Jiang H."/>
            <person name="Liu Y."/>
            <person name="Qu J."/>
            <person name="Song X.-Z."/>
            <person name="Zhang L."/>
            <person name="Thornton R."/>
            <person name="Coyle M."/>
            <person name="Francisco L."/>
            <person name="Jackson L."/>
            <person name="Javaid M."/>
            <person name="Korchina V."/>
            <person name="Kovar C."/>
            <person name="Mata R."/>
            <person name="Mathew T."/>
            <person name="Ngo R."/>
            <person name="Nguyen L."/>
            <person name="Nguyen N."/>
            <person name="Okwuonu G."/>
            <person name="Ongeri F."/>
            <person name="Pham C."/>
            <person name="Simmons D."/>
            <person name="Wilczek-Boney K."/>
            <person name="Hale W."/>
            <person name="Jakkamsetti A."/>
            <person name="Pham P."/>
            <person name="Ruth R."/>
            <person name="San Lucas F."/>
            <person name="Warren J."/>
            <person name="Zhang J."/>
            <person name="Zhao Z."/>
            <person name="Zhou C."/>
            <person name="Zhu D."/>
            <person name="Lee S."/>
            <person name="Bess C."/>
            <person name="Blankenburg K."/>
            <person name="Forbes L."/>
            <person name="Fu Q."/>
            <person name="Gubbala S."/>
            <person name="Hirani K."/>
            <person name="Jayaseelan J.C."/>
            <person name="Lara F."/>
            <person name="Munidasa M."/>
            <person name="Palculict T."/>
            <person name="Patil S."/>
            <person name="Pu L.-L."/>
            <person name="Saada N."/>
            <person name="Tang L."/>
            <person name="Weissenberger G."/>
            <person name="Zhu Y."/>
            <person name="Hemphill L."/>
            <person name="Shang Y."/>
            <person name="Youmans B."/>
            <person name="Ayvaz T."/>
            <person name="Ross M."/>
            <person name="Santibanez J."/>
            <person name="Aqrawi P."/>
            <person name="Gross S."/>
            <person name="Joshi V."/>
            <person name="Fowler G."/>
            <person name="Nazareth L."/>
            <person name="Reid J."/>
            <person name="Worley K."/>
            <person name="Petrosino J."/>
            <person name="Highlander S."/>
            <person name="Gibbs R."/>
        </authorList>
    </citation>
    <scope>NUCLEOTIDE SEQUENCE [LARGE SCALE GENOMIC DNA]</scope>
    <source>
        <strain evidence="4 5">ATCC 43325</strain>
    </source>
</reference>
<keyword evidence="2" id="KW-1133">Transmembrane helix</keyword>
<comment type="caution">
    <text evidence="4">The sequence shown here is derived from an EMBL/GenBank/DDBJ whole genome shotgun (WGS) entry which is preliminary data.</text>
</comment>
<dbReference type="Gene3D" id="3.10.450.350">
    <property type="match status" value="1"/>
</dbReference>
<gene>
    <name evidence="4" type="primary">oapA</name>
    <name evidence="4" type="ORF">HMPREF0621_1080</name>
</gene>
<evidence type="ECO:0000259" key="3">
    <source>
        <dbReference type="Pfam" id="PF04225"/>
    </source>
</evidence>
<evidence type="ECO:0000313" key="5">
    <source>
        <dbReference type="Proteomes" id="UP000005519"/>
    </source>
</evidence>
<feature type="compositionally biased region" description="Basic and acidic residues" evidence="1">
    <location>
        <begin position="1"/>
        <end position="12"/>
    </location>
</feature>
<sequence length="448" mass="49537">MDPEKTKNEAEHNPAQNELDLEFSQIEPITPKKVIKPEPSLFDKAKGLFAKKEQHVPQFTMRKEPTFSSIPVTATNQTTSQNPTVESQPVVHTESSDIFVTPTTIHNETTVHTETPTVTEIVNTQTETAEMHTTEMPQAENPAQNVEPEIPSQEQSSSQIAAASATVRAVQKSWKNPETWPFLQVLPQRHRRIVVVLFALILLLLLFFWLKPSTDTVQSFEQQNANAVPIQFQPLDKSQNNEPPVLDNLNNSPNNTNTVVTTENNDSTVPRQAPEAQASTATTPPPVLNNTQISAEQATINEKPQVLEANKPVEKPQLIEKAKVIETPKALEQPKTKEKAKVVEPKPTKVDKKSAPVVEAAPAKSVKGKTLTVPQGVSLMQVFRNHNLNIADVNAMTKAKGAGNALSNFKPGDKVQVSVNSQGRVTEMRLENGTRFIRQTDGSYIYKK</sequence>
<feature type="region of interest" description="Disordered" evidence="1">
    <location>
        <begin position="235"/>
        <end position="289"/>
    </location>
</feature>
<organism evidence="4 5">
    <name type="scientific">Pasteurella dagmatis ATCC 43325</name>
    <dbReference type="NCBI Taxonomy" id="667128"/>
    <lineage>
        <taxon>Bacteria</taxon>
        <taxon>Pseudomonadati</taxon>
        <taxon>Pseudomonadota</taxon>
        <taxon>Gammaproteobacteria</taxon>
        <taxon>Pasteurellales</taxon>
        <taxon>Pasteurellaceae</taxon>
        <taxon>Pasteurella</taxon>
    </lineage>
</organism>
<dbReference type="Pfam" id="PF04225">
    <property type="entry name" value="LysM_OapA"/>
    <property type="match status" value="1"/>
</dbReference>
<accession>C9PQ06</accession>
<dbReference type="InterPro" id="IPR007340">
    <property type="entry name" value="LysM_Opacity-associatedA"/>
</dbReference>
<protein>
    <submittedName>
        <fullName evidence="4">Opacity-associated protein A</fullName>
    </submittedName>
</protein>